<reference evidence="1 2" key="1">
    <citation type="submission" date="2012-10" db="EMBL/GenBank/DDBJ databases">
        <authorList>
            <person name="Zafar N."/>
            <person name="Inman J."/>
            <person name="Hall N."/>
            <person name="Lorenzi H."/>
            <person name="Caler E."/>
        </authorList>
    </citation>
    <scope>NUCLEOTIDE SEQUENCE [LARGE SCALE GENOMIC DNA]</scope>
    <source>
        <strain evidence="1 2">IP1</strain>
    </source>
</reference>
<dbReference type="InterPro" id="IPR053139">
    <property type="entry name" value="Surface_bspA-like"/>
</dbReference>
<dbReference type="RefSeq" id="XP_004183702.1">
    <property type="nucleotide sequence ID" value="XM_004183654.1"/>
</dbReference>
<dbReference type="SUPFAM" id="SSF52058">
    <property type="entry name" value="L domain-like"/>
    <property type="match status" value="1"/>
</dbReference>
<organism evidence="1 2">
    <name type="scientific">Entamoeba invadens IP1</name>
    <dbReference type="NCBI Taxonomy" id="370355"/>
    <lineage>
        <taxon>Eukaryota</taxon>
        <taxon>Amoebozoa</taxon>
        <taxon>Evosea</taxon>
        <taxon>Archamoebae</taxon>
        <taxon>Mastigamoebida</taxon>
        <taxon>Entamoebidae</taxon>
        <taxon>Entamoeba</taxon>
    </lineage>
</organism>
<protein>
    <recommendedName>
        <fullName evidence="3">Leucine rich repeat containing protein BspA family protein</fullName>
    </recommendedName>
</protein>
<evidence type="ECO:0008006" key="3">
    <source>
        <dbReference type="Google" id="ProtNLM"/>
    </source>
</evidence>
<proteinExistence type="predicted"/>
<dbReference type="OMA" id="FSECGCK"/>
<keyword evidence="2" id="KW-1185">Reference proteome</keyword>
<evidence type="ECO:0000313" key="2">
    <source>
        <dbReference type="Proteomes" id="UP000014680"/>
    </source>
</evidence>
<gene>
    <name evidence="1" type="ORF">EIN_279160</name>
</gene>
<dbReference type="PANTHER" id="PTHR45661:SF3">
    <property type="entry name" value="IG-LIKE DOMAIN-CONTAINING PROTEIN"/>
    <property type="match status" value="1"/>
</dbReference>
<dbReference type="AlphaFoldDB" id="A0A0A1TVG2"/>
<dbReference type="Gene3D" id="3.80.10.10">
    <property type="entry name" value="Ribonuclease Inhibitor"/>
    <property type="match status" value="2"/>
</dbReference>
<dbReference type="Pfam" id="PF13306">
    <property type="entry name" value="LRR_5"/>
    <property type="match status" value="1"/>
</dbReference>
<evidence type="ECO:0000313" key="1">
    <source>
        <dbReference type="EMBL" id="ELP84356.1"/>
    </source>
</evidence>
<dbReference type="KEGG" id="eiv:EIN_279160"/>
<dbReference type="GeneID" id="14883331"/>
<dbReference type="InterPro" id="IPR026906">
    <property type="entry name" value="LRR_5"/>
</dbReference>
<dbReference type="VEuPathDB" id="AmoebaDB:EIN_279160"/>
<dbReference type="PANTHER" id="PTHR45661">
    <property type="entry name" value="SURFACE ANTIGEN"/>
    <property type="match status" value="1"/>
</dbReference>
<dbReference type="Proteomes" id="UP000014680">
    <property type="component" value="Unassembled WGS sequence"/>
</dbReference>
<dbReference type="InterPro" id="IPR032675">
    <property type="entry name" value="LRR_dom_sf"/>
</dbReference>
<name>A0A0A1TVG2_ENTIV</name>
<accession>A0A0A1TVG2</accession>
<dbReference type="EMBL" id="KB207139">
    <property type="protein sequence ID" value="ELP84356.1"/>
    <property type="molecule type" value="Genomic_DNA"/>
</dbReference>
<sequence>MRGLSGYHIMIVSKYFDDFRDFINLELVCKKFRGNMEKFHFNPISLNSKTLGYFPNIETLHLWDEEDENFGNGFMMNTKEKVECEKKGVLKREFFQIIVWFNVDFETVDRNKSRDIEFKNVTYTKNDRKKFGNDIPSSVTSIGNDCFSYCSNLTSVLIPSSVTSIASWCFNGCSNLSSITIPSSVKSIGYYCFNGCISLSSVTIPTSVTSISDFCFGECNSLSSVTIPPSITSINKSCFSGCSSLSSITIPSSVTSIGDRCFSECYSLTSVTIPPSVISIGYCCFNGCKKFK</sequence>